<sequence length="202" mass="22868">MPKHARTTSRSPQFAKYLTCVDAIASPVVRRPDPEQLLRARKTLGEFMTATVQAAATELGFGYIGTPDAPSTYQQLRAAYDRSASTGEPLPISDEYCDGTIYLTPEENIKFRFWHDTSHIARGLSFRLEDEWELALWHLEQLRLAGLGPGTLEYELFRIDVLGQVIVQALIQRFPYDQRLFSLHSLDVGMDAGILAEVRRRP</sequence>
<dbReference type="RefSeq" id="WP_082809430.1">
    <property type="nucleotide sequence ID" value="NZ_VIGW01000019.1"/>
</dbReference>
<gene>
    <name evidence="1" type="ORF">FK529_18870</name>
</gene>
<keyword evidence="2" id="KW-1185">Reference proteome</keyword>
<dbReference type="Proteomes" id="UP000317291">
    <property type="component" value="Unassembled WGS sequence"/>
</dbReference>
<comment type="caution">
    <text evidence="1">The sequence shown here is derived from an EMBL/GenBank/DDBJ whole genome shotgun (WGS) entry which is preliminary data.</text>
</comment>
<accession>A0A5C5R4P2</accession>
<protein>
    <submittedName>
        <fullName evidence="1">Uncharacterized protein</fullName>
    </submittedName>
</protein>
<proteinExistence type="predicted"/>
<name>A0A5C5R4P2_9ACTN</name>
<organism evidence="1 2">
    <name type="scientific">Tsukamurella asaccharolytica</name>
    <dbReference type="NCBI Taxonomy" id="2592067"/>
    <lineage>
        <taxon>Bacteria</taxon>
        <taxon>Bacillati</taxon>
        <taxon>Actinomycetota</taxon>
        <taxon>Actinomycetes</taxon>
        <taxon>Mycobacteriales</taxon>
        <taxon>Tsukamurellaceae</taxon>
        <taxon>Tsukamurella</taxon>
    </lineage>
</organism>
<evidence type="ECO:0000313" key="2">
    <source>
        <dbReference type="Proteomes" id="UP000317291"/>
    </source>
</evidence>
<dbReference type="EMBL" id="VIGW01000019">
    <property type="protein sequence ID" value="TWS17758.1"/>
    <property type="molecule type" value="Genomic_DNA"/>
</dbReference>
<evidence type="ECO:0000313" key="1">
    <source>
        <dbReference type="EMBL" id="TWS17758.1"/>
    </source>
</evidence>
<dbReference type="AlphaFoldDB" id="A0A5C5R4P2"/>
<dbReference type="OrthoDB" id="4936077at2"/>
<reference evidence="1 2" key="1">
    <citation type="submission" date="2019-06" db="EMBL/GenBank/DDBJ databases">
        <title>Tsukamurella conjunctivitidis sp. nov., Tsukamurella assacharolytica sp. nov. and Tsukamurella sputae sp. nov. isolated from patients with conjunctivitis, bacteraemia (lymphoma) and respiratory infection (sputum) in Hong Kong.</title>
        <authorList>
            <person name="Teng J.L.L."/>
            <person name="Lee H.H."/>
            <person name="Fong J.Y.H."/>
            <person name="Fok K.M.N."/>
            <person name="Lau S.K.P."/>
            <person name="Woo P.C.Y."/>
        </authorList>
    </citation>
    <scope>NUCLEOTIDE SEQUENCE [LARGE SCALE GENOMIC DNA]</scope>
    <source>
        <strain evidence="1 2">HKU71</strain>
    </source>
</reference>